<feature type="compositionally biased region" description="Pro residues" evidence="2">
    <location>
        <begin position="269"/>
        <end position="288"/>
    </location>
</feature>
<dbReference type="RefSeq" id="WP_062820158.1">
    <property type="nucleotide sequence ID" value="NZ_CP014352.1"/>
</dbReference>
<dbReference type="CDD" id="cd00060">
    <property type="entry name" value="FHA"/>
    <property type="match status" value="1"/>
</dbReference>
<evidence type="ECO:0000313" key="5">
    <source>
        <dbReference type="EMBL" id="AOZ47728.1"/>
    </source>
</evidence>
<feature type="compositionally biased region" description="Low complexity" evidence="2">
    <location>
        <begin position="289"/>
        <end position="311"/>
    </location>
</feature>
<gene>
    <name evidence="5" type="ORF">A8L58_14760</name>
    <name evidence="4" type="ORF">AXH35_13310</name>
</gene>
<dbReference type="Pfam" id="PF00498">
    <property type="entry name" value="FHA"/>
    <property type="match status" value="1"/>
</dbReference>
<proteinExistence type="predicted"/>
<dbReference type="SUPFAM" id="SSF49879">
    <property type="entry name" value="SMAD/FHA domain"/>
    <property type="match status" value="1"/>
</dbReference>
<feature type="domain" description="FHA" evidence="3">
    <location>
        <begin position="403"/>
        <end position="458"/>
    </location>
</feature>
<evidence type="ECO:0000313" key="6">
    <source>
        <dbReference type="Proteomes" id="UP000075221"/>
    </source>
</evidence>
<dbReference type="AlphaFoldDB" id="A0AAC8YGM3"/>
<dbReference type="SMART" id="SM00240">
    <property type="entry name" value="FHA"/>
    <property type="match status" value="1"/>
</dbReference>
<evidence type="ECO:0000256" key="2">
    <source>
        <dbReference type="SAM" id="MobiDB-lite"/>
    </source>
</evidence>
<keyword evidence="1" id="KW-0597">Phosphoprotein</keyword>
<protein>
    <recommendedName>
        <fullName evidence="3">FHA domain-containing protein</fullName>
    </recommendedName>
</protein>
<dbReference type="EMBL" id="CP015970">
    <property type="protein sequence ID" value="AOZ47728.1"/>
    <property type="molecule type" value="Genomic_DNA"/>
</dbReference>
<evidence type="ECO:0000259" key="3">
    <source>
        <dbReference type="PROSITE" id="PS50006"/>
    </source>
</evidence>
<feature type="region of interest" description="Disordered" evidence="2">
    <location>
        <begin position="197"/>
        <end position="325"/>
    </location>
</feature>
<dbReference type="Proteomes" id="UP000075221">
    <property type="component" value="Chromosome"/>
</dbReference>
<dbReference type="PROSITE" id="PS50006">
    <property type="entry name" value="FHA_DOMAIN"/>
    <property type="match status" value="1"/>
</dbReference>
<accession>A0AAC8YGM3</accession>
<dbReference type="EMBL" id="CP014352">
    <property type="protein sequence ID" value="AMS06273.1"/>
    <property type="molecule type" value="Genomic_DNA"/>
</dbReference>
<dbReference type="InterPro" id="IPR008984">
    <property type="entry name" value="SMAD_FHA_dom_sf"/>
</dbReference>
<feature type="compositionally biased region" description="Low complexity" evidence="2">
    <location>
        <begin position="212"/>
        <end position="226"/>
    </location>
</feature>
<sequence>MSQSFGSWRASYAPGSWVVLAGASSLVVMQPAAPRHSDLIASIWQQVARAESADALLQTLTAIGLSQMPSLGVFFWEGDRMTSLARGEVVVREEPTGNVVNHGEGVVTWREASLDPSIVTVEMEDAPEGLVMPLLLGVAQASRLTIDATGTVAPLVVGERGEADAGASSQAASVAPALPSQEESFAEVHDLGRAPVGQEPEQQESAHDQYRSPASADRSAASASTPAPAPQTPAPNVPAPNAPISGVWGSPDLPAAESAPSSWSATPEPSTPEPPAPEPYQPPQPAPSQPSQSQPAWDAQPWQQEESPSQQKGWGDPDSSLAHDGATVFMPGLASQSPSGNNAGAGLVMASMCTAGHPNPPGARSCRLCSAPMDPSGPRLVDRPCLGVLIASTGESIDLLGPVLIGRAPNGGTNDPQAALLRVPSPNQDISRTHVRIAPNEWSIEVTDMNSTNGTLVQHPGEQAIRLAPGETVTVEVGAIVDLGDGITLDIAAPR</sequence>
<reference evidence="5 7" key="1">
    <citation type="journal article" date="2016" name="Plant Dis.">
        <title>Improved production of propionic acid using genome shuffling.</title>
        <authorList>
            <person name="Luna-Flores C.H."/>
            <person name="Palfreyman R.W."/>
            <person name="Kromer J.O."/>
            <person name="Nielsen L.K."/>
            <person name="Marcellin E."/>
        </authorList>
    </citation>
    <scope>NUCLEOTIDE SEQUENCE [LARGE SCALE GENOMIC DNA]</scope>
    <source>
        <strain evidence="5 7">F3E8</strain>
    </source>
</reference>
<evidence type="ECO:0000313" key="7">
    <source>
        <dbReference type="Proteomes" id="UP000178666"/>
    </source>
</evidence>
<feature type="compositionally biased region" description="Pro residues" evidence="2">
    <location>
        <begin position="227"/>
        <end position="241"/>
    </location>
</feature>
<name>A0AAC8YGM3_9ACTN</name>
<feature type="compositionally biased region" description="Low complexity" evidence="2">
    <location>
        <begin position="254"/>
        <end position="268"/>
    </location>
</feature>
<dbReference type="InterPro" id="IPR000253">
    <property type="entry name" value="FHA_dom"/>
</dbReference>
<organism evidence="4 6">
    <name type="scientific">Acidipropionibacterium acidipropionici</name>
    <dbReference type="NCBI Taxonomy" id="1748"/>
    <lineage>
        <taxon>Bacteria</taxon>
        <taxon>Bacillati</taxon>
        <taxon>Actinomycetota</taxon>
        <taxon>Actinomycetes</taxon>
        <taxon>Propionibacteriales</taxon>
        <taxon>Propionibacteriaceae</taxon>
        <taxon>Acidipropionibacterium</taxon>
    </lineage>
</organism>
<reference evidence="4 6" key="2">
    <citation type="submission" date="2016-02" db="EMBL/GenBank/DDBJ databases">
        <title>Complete Genome Sequence of Propionibacterium acidipropionici ATCC 55737.</title>
        <authorList>
            <person name="Luna Flores C.H."/>
            <person name="Nielsen L.K."/>
            <person name="Marcellin E."/>
        </authorList>
    </citation>
    <scope>NUCLEOTIDE SEQUENCE [LARGE SCALE GENOMIC DNA]</scope>
    <source>
        <strain evidence="4 6">ATCC 55737</strain>
    </source>
</reference>
<dbReference type="Gene3D" id="2.60.200.20">
    <property type="match status" value="1"/>
</dbReference>
<dbReference type="Proteomes" id="UP000178666">
    <property type="component" value="Chromosome"/>
</dbReference>
<evidence type="ECO:0000313" key="4">
    <source>
        <dbReference type="EMBL" id="AMS06273.1"/>
    </source>
</evidence>
<keyword evidence="7" id="KW-1185">Reference proteome</keyword>
<evidence type="ECO:0000256" key="1">
    <source>
        <dbReference type="ARBA" id="ARBA00022553"/>
    </source>
</evidence>